<feature type="compositionally biased region" description="Basic and acidic residues" evidence="1">
    <location>
        <begin position="305"/>
        <end position="315"/>
    </location>
</feature>
<dbReference type="EnsemblFungi" id="PTTG_26004-t43_2">
    <property type="protein sequence ID" value="PTTG_26004-t43_2-p1"/>
    <property type="gene ID" value="PTTG_26004"/>
</dbReference>
<dbReference type="OrthoDB" id="2505029at2759"/>
<proteinExistence type="predicted"/>
<gene>
    <name evidence="2" type="ORF">PTTG_26004</name>
</gene>
<feature type="compositionally biased region" description="Polar residues" evidence="1">
    <location>
        <begin position="216"/>
        <end position="231"/>
    </location>
</feature>
<accession>A0A180GXM6</accession>
<reference evidence="3 4" key="3">
    <citation type="journal article" date="2017" name="G3 (Bethesda)">
        <title>Comparative analysis highlights variable genome content of wheat rusts and divergence of the mating loci.</title>
        <authorList>
            <person name="Cuomo C.A."/>
            <person name="Bakkeren G."/>
            <person name="Khalil H.B."/>
            <person name="Panwar V."/>
            <person name="Joly D."/>
            <person name="Linning R."/>
            <person name="Sakthikumar S."/>
            <person name="Song X."/>
            <person name="Adiconis X."/>
            <person name="Fan L."/>
            <person name="Goldberg J.M."/>
            <person name="Levin J.Z."/>
            <person name="Young S."/>
            <person name="Zeng Q."/>
            <person name="Anikster Y."/>
            <person name="Bruce M."/>
            <person name="Wang M."/>
            <person name="Yin C."/>
            <person name="McCallum B."/>
            <person name="Szabo L.J."/>
            <person name="Hulbert S."/>
            <person name="Chen X."/>
            <person name="Fellers J.P."/>
        </authorList>
    </citation>
    <scope>NUCLEOTIDE SEQUENCE</scope>
    <source>
        <strain evidence="3">isolate 1-1 / race 1 (BBBD)</strain>
        <strain evidence="4">Isolate 1-1 / race 1 (BBBD)</strain>
    </source>
</reference>
<evidence type="ECO:0000256" key="1">
    <source>
        <dbReference type="SAM" id="MobiDB-lite"/>
    </source>
</evidence>
<evidence type="ECO:0000313" key="4">
    <source>
        <dbReference type="Proteomes" id="UP000005240"/>
    </source>
</evidence>
<reference evidence="3" key="4">
    <citation type="submission" date="2025-05" db="UniProtKB">
        <authorList>
            <consortium name="EnsemblFungi"/>
        </authorList>
    </citation>
    <scope>IDENTIFICATION</scope>
    <source>
        <strain evidence="3">isolate 1-1 / race 1 (BBBD)</strain>
    </source>
</reference>
<evidence type="ECO:0000313" key="3">
    <source>
        <dbReference type="EnsemblFungi" id="PTTG_26004-t43_1-p1"/>
    </source>
</evidence>
<dbReference type="AlphaFoldDB" id="A0A180GXM6"/>
<dbReference type="EnsemblFungi" id="PTTG_26004-t43_1">
    <property type="protein sequence ID" value="PTTG_26004-t43_1-p1"/>
    <property type="gene ID" value="PTTG_26004"/>
</dbReference>
<keyword evidence="4" id="KW-1185">Reference proteome</keyword>
<protein>
    <submittedName>
        <fullName evidence="2 3">Uncharacterized protein</fullName>
    </submittedName>
</protein>
<reference evidence="2" key="1">
    <citation type="submission" date="2009-11" db="EMBL/GenBank/DDBJ databases">
        <authorList>
            <consortium name="The Broad Institute Genome Sequencing Platform"/>
            <person name="Ward D."/>
            <person name="Feldgarden M."/>
            <person name="Earl A."/>
            <person name="Young S.K."/>
            <person name="Zeng Q."/>
            <person name="Koehrsen M."/>
            <person name="Alvarado L."/>
            <person name="Berlin A."/>
            <person name="Bochicchio J."/>
            <person name="Borenstein D."/>
            <person name="Chapman S.B."/>
            <person name="Chen Z."/>
            <person name="Engels R."/>
            <person name="Freedman E."/>
            <person name="Gellesch M."/>
            <person name="Goldberg J."/>
            <person name="Griggs A."/>
            <person name="Gujja S."/>
            <person name="Heilman E."/>
            <person name="Heiman D."/>
            <person name="Hepburn T."/>
            <person name="Howarth C."/>
            <person name="Jen D."/>
            <person name="Larson L."/>
            <person name="Lewis B."/>
            <person name="Mehta T."/>
            <person name="Park D."/>
            <person name="Pearson M."/>
            <person name="Roberts A."/>
            <person name="Saif S."/>
            <person name="Shea T."/>
            <person name="Shenoy N."/>
            <person name="Sisk P."/>
            <person name="Stolte C."/>
            <person name="Sykes S."/>
            <person name="Thomson T."/>
            <person name="Walk T."/>
            <person name="White J."/>
            <person name="Yandava C."/>
            <person name="Izard J."/>
            <person name="Baranova O.V."/>
            <person name="Blanton J.M."/>
            <person name="Tanner A.C."/>
            <person name="Dewhirst F.E."/>
            <person name="Haas B."/>
            <person name="Nusbaum C."/>
            <person name="Birren B."/>
        </authorList>
    </citation>
    <scope>NUCLEOTIDE SEQUENCE [LARGE SCALE GENOMIC DNA]</scope>
    <source>
        <strain evidence="2">1-1 BBBD Race 1</strain>
    </source>
</reference>
<dbReference type="EMBL" id="ADAS02000012">
    <property type="protein sequence ID" value="OAV97577.1"/>
    <property type="molecule type" value="Genomic_DNA"/>
</dbReference>
<feature type="compositionally biased region" description="Acidic residues" evidence="1">
    <location>
        <begin position="316"/>
        <end position="330"/>
    </location>
</feature>
<evidence type="ECO:0000313" key="2">
    <source>
        <dbReference type="EMBL" id="OAV97577.1"/>
    </source>
</evidence>
<feature type="region of interest" description="Disordered" evidence="1">
    <location>
        <begin position="216"/>
        <end position="331"/>
    </location>
</feature>
<dbReference type="Proteomes" id="UP000005240">
    <property type="component" value="Unassembled WGS sequence"/>
</dbReference>
<feature type="compositionally biased region" description="Low complexity" evidence="1">
    <location>
        <begin position="292"/>
        <end position="301"/>
    </location>
</feature>
<dbReference type="VEuPathDB" id="FungiDB:PTTG_26004"/>
<organism evidence="2">
    <name type="scientific">Puccinia triticina (isolate 1-1 / race 1 (BBBD))</name>
    <name type="common">Brown leaf rust fungus</name>
    <dbReference type="NCBI Taxonomy" id="630390"/>
    <lineage>
        <taxon>Eukaryota</taxon>
        <taxon>Fungi</taxon>
        <taxon>Dikarya</taxon>
        <taxon>Basidiomycota</taxon>
        <taxon>Pucciniomycotina</taxon>
        <taxon>Pucciniomycetes</taxon>
        <taxon>Pucciniales</taxon>
        <taxon>Pucciniaceae</taxon>
        <taxon>Puccinia</taxon>
    </lineage>
</organism>
<dbReference type="EMBL" id="ADAS02000012">
    <property type="protein sequence ID" value="OAV97578.1"/>
    <property type="molecule type" value="Genomic_DNA"/>
</dbReference>
<name>A0A180GXM6_PUCT1</name>
<reference evidence="2" key="2">
    <citation type="submission" date="2016-05" db="EMBL/GenBank/DDBJ databases">
        <title>Comparative analysis highlights variable genome content of wheat rusts and divergence of the mating loci.</title>
        <authorList>
            <person name="Cuomo C.A."/>
            <person name="Bakkeren G."/>
            <person name="Szabo L."/>
            <person name="Khalil H."/>
            <person name="Joly D."/>
            <person name="Goldberg J."/>
            <person name="Young S."/>
            <person name="Zeng Q."/>
            <person name="Fellers J."/>
        </authorList>
    </citation>
    <scope>NUCLEOTIDE SEQUENCE [LARGE SCALE GENOMIC DNA]</scope>
    <source>
        <strain evidence="2">1-1 BBBD Race 1</strain>
    </source>
</reference>
<sequence length="357" mass="38796">MASVRVPNHPVSYSTHFEPLSNSSFETVRANQYGFVKTPSFVQCGGANHDKSENFEVNLVTNTALTNLLDADFIYSISGKMIALNDGSPPTLSYSHDIVTQVGATGPNQPDFTNKTYINSLGTITHRQELVSDSDEGGICLEVIVGHTDWDSEQRCMQKFDMKYIVPGSKNLIKTHSLYQVGREVKIIGRLVDFDMERHMAIVIVQHVSVTNGHQIGKTITNGSPSGSGTTPDAKKKLTKFSGKTDKPSSLAGTSRHSPSQTTPSTGNSINQPRLIQLNNSSPVRKPNSPLAGPGKASSSKGKQKAQEASDKEEALFDDGQEEEDEDEAEVVPAVPIKRGRPRKAILADAAKRMKNF</sequence>
<feature type="compositionally biased region" description="Polar residues" evidence="1">
    <location>
        <begin position="251"/>
        <end position="283"/>
    </location>
</feature>